<keyword evidence="2" id="KW-1185">Reference proteome</keyword>
<dbReference type="EMBL" id="ADBJ01000008">
    <property type="protein sequence ID" value="EFA84893.1"/>
    <property type="molecule type" value="Genomic_DNA"/>
</dbReference>
<dbReference type="GeneID" id="31357413"/>
<proteinExistence type="predicted"/>
<dbReference type="InParanoid" id="D3B0R9"/>
<comment type="caution">
    <text evidence="1">The sequence shown here is derived from an EMBL/GenBank/DDBJ whole genome shotgun (WGS) entry which is preliminary data.</text>
</comment>
<organism evidence="1 2">
    <name type="scientific">Heterostelium pallidum (strain ATCC 26659 / Pp 5 / PN500)</name>
    <name type="common">Cellular slime mold</name>
    <name type="synonym">Polysphondylium pallidum</name>
    <dbReference type="NCBI Taxonomy" id="670386"/>
    <lineage>
        <taxon>Eukaryota</taxon>
        <taxon>Amoebozoa</taxon>
        <taxon>Evosea</taxon>
        <taxon>Eumycetozoa</taxon>
        <taxon>Dictyostelia</taxon>
        <taxon>Acytosteliales</taxon>
        <taxon>Acytosteliaceae</taxon>
        <taxon>Heterostelium</taxon>
    </lineage>
</organism>
<accession>D3B0R9</accession>
<reference evidence="1 2" key="1">
    <citation type="journal article" date="2011" name="Genome Res.">
        <title>Phylogeny-wide analysis of social amoeba genomes highlights ancient origins for complex intercellular communication.</title>
        <authorList>
            <person name="Heidel A.J."/>
            <person name="Lawal H.M."/>
            <person name="Felder M."/>
            <person name="Schilde C."/>
            <person name="Helps N.R."/>
            <person name="Tunggal B."/>
            <person name="Rivero F."/>
            <person name="John U."/>
            <person name="Schleicher M."/>
            <person name="Eichinger L."/>
            <person name="Platzer M."/>
            <person name="Noegel A.A."/>
            <person name="Schaap P."/>
            <person name="Gloeckner G."/>
        </authorList>
    </citation>
    <scope>NUCLEOTIDE SEQUENCE [LARGE SCALE GENOMIC DNA]</scope>
    <source>
        <strain evidence="2">ATCC 26659 / Pp 5 / PN500</strain>
    </source>
</reference>
<dbReference type="RefSeq" id="XP_020437004.1">
    <property type="nucleotide sequence ID" value="XM_020572887.1"/>
</dbReference>
<evidence type="ECO:0000313" key="1">
    <source>
        <dbReference type="EMBL" id="EFA84893.1"/>
    </source>
</evidence>
<dbReference type="AlphaFoldDB" id="D3B0R9"/>
<protein>
    <submittedName>
        <fullName evidence="1">Uncharacterized protein</fullName>
    </submittedName>
</protein>
<evidence type="ECO:0000313" key="2">
    <source>
        <dbReference type="Proteomes" id="UP000001396"/>
    </source>
</evidence>
<name>D3B0R9_HETP5</name>
<dbReference type="Proteomes" id="UP000001396">
    <property type="component" value="Unassembled WGS sequence"/>
</dbReference>
<gene>
    <name evidence="1" type="ORF">PPL_01886</name>
</gene>
<sequence>MSSISHTNRYSSILLHIILYTICTNEDEKNELVEIMKEYSLKHSGLKKDMLIDAIIKHQQHLTDLKSKLVTDNSIEKFHRGTVEYRLPTLIIYRIIRDLWHDDITFNLNTNQLRSNYRWLLSISRVSKELFKLISSLFSRVNLFDESDLYIAARDPTAVIYSYTATAQKLKNKIINPLSRISVI</sequence>